<dbReference type="GO" id="GO:0022857">
    <property type="term" value="F:transmembrane transporter activity"/>
    <property type="evidence" value="ECO:0007669"/>
    <property type="project" value="InterPro"/>
</dbReference>
<feature type="transmembrane region" description="Helical" evidence="6">
    <location>
        <begin position="459"/>
        <end position="482"/>
    </location>
</feature>
<evidence type="ECO:0000256" key="6">
    <source>
        <dbReference type="SAM" id="Phobius"/>
    </source>
</evidence>
<evidence type="ECO:0000256" key="4">
    <source>
        <dbReference type="ARBA" id="ARBA00022989"/>
    </source>
</evidence>
<dbReference type="Proteomes" id="UP001154078">
    <property type="component" value="Chromosome 3"/>
</dbReference>
<dbReference type="InterPro" id="IPR011701">
    <property type="entry name" value="MFS"/>
</dbReference>
<dbReference type="Pfam" id="PF07690">
    <property type="entry name" value="MFS_1"/>
    <property type="match status" value="1"/>
</dbReference>
<feature type="transmembrane region" description="Helical" evidence="6">
    <location>
        <begin position="97"/>
        <end position="118"/>
    </location>
</feature>
<dbReference type="InterPro" id="IPR036259">
    <property type="entry name" value="MFS_trans_sf"/>
</dbReference>
<dbReference type="AlphaFoldDB" id="A0A9P0B2S8"/>
<dbReference type="PROSITE" id="PS50850">
    <property type="entry name" value="MFS"/>
    <property type="match status" value="1"/>
</dbReference>
<feature type="transmembrane region" description="Helical" evidence="6">
    <location>
        <begin position="124"/>
        <end position="144"/>
    </location>
</feature>
<keyword evidence="5 6" id="KW-0472">Membrane</keyword>
<dbReference type="SUPFAM" id="SSF103473">
    <property type="entry name" value="MFS general substrate transporter"/>
    <property type="match status" value="1"/>
</dbReference>
<evidence type="ECO:0000259" key="7">
    <source>
        <dbReference type="PROSITE" id="PS50850"/>
    </source>
</evidence>
<dbReference type="OrthoDB" id="10262656at2759"/>
<protein>
    <recommendedName>
        <fullName evidence="7">Major facilitator superfamily (MFS) profile domain-containing protein</fullName>
    </recommendedName>
</protein>
<evidence type="ECO:0000256" key="5">
    <source>
        <dbReference type="ARBA" id="ARBA00023136"/>
    </source>
</evidence>
<feature type="transmembrane region" description="Helical" evidence="6">
    <location>
        <begin position="290"/>
        <end position="315"/>
    </location>
</feature>
<reference evidence="8" key="1">
    <citation type="submission" date="2021-12" db="EMBL/GenBank/DDBJ databases">
        <authorList>
            <person name="King R."/>
        </authorList>
    </citation>
    <scope>NUCLEOTIDE SEQUENCE</scope>
</reference>
<organism evidence="8 9">
    <name type="scientific">Brassicogethes aeneus</name>
    <name type="common">Rape pollen beetle</name>
    <name type="synonym">Meligethes aeneus</name>
    <dbReference type="NCBI Taxonomy" id="1431903"/>
    <lineage>
        <taxon>Eukaryota</taxon>
        <taxon>Metazoa</taxon>
        <taxon>Ecdysozoa</taxon>
        <taxon>Arthropoda</taxon>
        <taxon>Hexapoda</taxon>
        <taxon>Insecta</taxon>
        <taxon>Pterygota</taxon>
        <taxon>Neoptera</taxon>
        <taxon>Endopterygota</taxon>
        <taxon>Coleoptera</taxon>
        <taxon>Polyphaga</taxon>
        <taxon>Cucujiformia</taxon>
        <taxon>Nitidulidae</taxon>
        <taxon>Meligethinae</taxon>
        <taxon>Brassicogethes</taxon>
    </lineage>
</organism>
<feature type="transmembrane region" description="Helical" evidence="6">
    <location>
        <begin position="156"/>
        <end position="179"/>
    </location>
</feature>
<dbReference type="InterPro" id="IPR005829">
    <property type="entry name" value="Sugar_transporter_CS"/>
</dbReference>
<proteinExistence type="predicted"/>
<name>A0A9P0B2S8_BRAAE</name>
<feature type="transmembrane region" description="Helical" evidence="6">
    <location>
        <begin position="199"/>
        <end position="218"/>
    </location>
</feature>
<dbReference type="PANTHER" id="PTHR23511">
    <property type="entry name" value="SYNAPTIC VESICLE GLYCOPROTEIN 2"/>
    <property type="match status" value="1"/>
</dbReference>
<evidence type="ECO:0000313" key="8">
    <source>
        <dbReference type="EMBL" id="CAH0554074.1"/>
    </source>
</evidence>
<dbReference type="GO" id="GO:0016020">
    <property type="term" value="C:membrane"/>
    <property type="evidence" value="ECO:0007669"/>
    <property type="project" value="UniProtKB-SubCell"/>
</dbReference>
<feature type="transmembrane region" description="Helical" evidence="6">
    <location>
        <begin position="402"/>
        <end position="420"/>
    </location>
</feature>
<evidence type="ECO:0000256" key="1">
    <source>
        <dbReference type="ARBA" id="ARBA00004141"/>
    </source>
</evidence>
<sequence>MAKIAHSPGQKTVASFEDAIRMTGFGKFNLFVIITCGGCLMCVILETMCMSFIIPAAQCDLNLNLSEKGLLSSISFFGVVSSSHLWGFLADTRGRKMVLVQSLLCSSVLSFACCLVPWSWLFILLRFFNGFFIGGCSAVIYAYAGEFHDQNFRPKTIAWMTTFVAFGNMFLPSLAWAILPQQWSYNIPFMNITFKPWRLLLIIYALPSLVVAACLIVLPESPKYLLTQGRYKEALEILKTMYKFNFNKQADDYPVSDILWDELDNSDEVKKRSLLVSMWRQTVPLFKKPFLIKTLMFCSLQFLIFFSSAGIVMWYPEILNEMSQFSANSSERVSLCRAMAYDDDDYFEFPDQYRSLFVFKGRVCKDLVKPEVFQTSLLVGSAYACMFVLVGALIGFVGKKKLLVSFLTVCTACGLASQFVYGYTLIQMLIGVFTLCGAAIGLINAFVVDLYPTQIRGMALAVSLMFGRFGAMTGSNLIGPLLYHFCDYVFFVVAANSLVVVILVLLLPSMPHIPRLKETITH</sequence>
<feature type="transmembrane region" description="Helical" evidence="6">
    <location>
        <begin position="377"/>
        <end position="397"/>
    </location>
</feature>
<dbReference type="PROSITE" id="PS00217">
    <property type="entry name" value="SUGAR_TRANSPORT_2"/>
    <property type="match status" value="1"/>
</dbReference>
<keyword evidence="2" id="KW-0813">Transport</keyword>
<accession>A0A9P0B2S8</accession>
<evidence type="ECO:0000313" key="9">
    <source>
        <dbReference type="Proteomes" id="UP001154078"/>
    </source>
</evidence>
<feature type="transmembrane region" description="Helical" evidence="6">
    <location>
        <begin position="30"/>
        <end position="57"/>
    </location>
</feature>
<keyword evidence="3 6" id="KW-0812">Transmembrane</keyword>
<dbReference type="Gene3D" id="1.20.1250.20">
    <property type="entry name" value="MFS general substrate transporter like domains"/>
    <property type="match status" value="1"/>
</dbReference>
<feature type="domain" description="Major facilitator superfamily (MFS) profile" evidence="7">
    <location>
        <begin position="30"/>
        <end position="512"/>
    </location>
</feature>
<feature type="transmembrane region" description="Helical" evidence="6">
    <location>
        <begin position="69"/>
        <end position="90"/>
    </location>
</feature>
<gene>
    <name evidence="8" type="ORF">MELIAE_LOCUS5926</name>
</gene>
<dbReference type="EMBL" id="OV121134">
    <property type="protein sequence ID" value="CAH0554074.1"/>
    <property type="molecule type" value="Genomic_DNA"/>
</dbReference>
<keyword evidence="4 6" id="KW-1133">Transmembrane helix</keyword>
<comment type="subcellular location">
    <subcellularLocation>
        <location evidence="1">Membrane</location>
        <topology evidence="1">Multi-pass membrane protein</topology>
    </subcellularLocation>
</comment>
<keyword evidence="9" id="KW-1185">Reference proteome</keyword>
<evidence type="ECO:0000256" key="3">
    <source>
        <dbReference type="ARBA" id="ARBA00022692"/>
    </source>
</evidence>
<dbReference type="InterPro" id="IPR020846">
    <property type="entry name" value="MFS_dom"/>
</dbReference>
<feature type="transmembrane region" description="Helical" evidence="6">
    <location>
        <begin position="426"/>
        <end position="447"/>
    </location>
</feature>
<feature type="transmembrane region" description="Helical" evidence="6">
    <location>
        <begin position="488"/>
        <end position="507"/>
    </location>
</feature>
<dbReference type="PANTHER" id="PTHR23511:SF35">
    <property type="entry name" value="MAJOR FACILITATOR SUPERFAMILY (MFS) PROFILE DOMAIN-CONTAINING PROTEIN"/>
    <property type="match status" value="1"/>
</dbReference>
<evidence type="ECO:0000256" key="2">
    <source>
        <dbReference type="ARBA" id="ARBA00022448"/>
    </source>
</evidence>